<evidence type="ECO:0000256" key="1">
    <source>
        <dbReference type="ARBA" id="ARBA00023122"/>
    </source>
</evidence>
<dbReference type="InterPro" id="IPR046342">
    <property type="entry name" value="CBS_dom_sf"/>
</dbReference>
<protein>
    <submittedName>
        <fullName evidence="4">CBS domain-containing protein</fullName>
    </submittedName>
</protein>
<name>A0A6M1LFV3_9PROT</name>
<sequence length="142" mass="14445">MSIATVLHHKGNAVIAVRPDTPARDAAQLLAGHGIGVLLVTDGAGRVLGLLSEADIVRAVAVRPRGVAGLDAAALMVRDPLTIGPEASIPAAIDLIAESDQRHLPVVDGAGALIGVLGLRDLVQHRHAANGGRLAAPRASMH</sequence>
<gene>
    <name evidence="4" type="ORF">G3576_02635</name>
</gene>
<reference evidence="4 5" key="2">
    <citation type="submission" date="2020-03" db="EMBL/GenBank/DDBJ databases">
        <title>Roseomonas stagni sp. nov., isolated from pond water in Japan.</title>
        <authorList>
            <person name="Furuhata K."/>
            <person name="Miyamoto H."/>
            <person name="Goto K."/>
        </authorList>
    </citation>
    <scope>NUCLEOTIDE SEQUENCE [LARGE SCALE GENOMIC DNA]</scope>
    <source>
        <strain evidence="4 5">PeD5</strain>
    </source>
</reference>
<evidence type="ECO:0000313" key="5">
    <source>
        <dbReference type="Proteomes" id="UP000475385"/>
    </source>
</evidence>
<dbReference type="InterPro" id="IPR051257">
    <property type="entry name" value="Diverse_CBS-Domain"/>
</dbReference>
<keyword evidence="1 2" id="KW-0129">CBS domain</keyword>
<accession>A0A6M1LFV3</accession>
<dbReference type="InterPro" id="IPR000644">
    <property type="entry name" value="CBS_dom"/>
</dbReference>
<dbReference type="PROSITE" id="PS51371">
    <property type="entry name" value="CBS"/>
    <property type="match status" value="2"/>
</dbReference>
<dbReference type="SMART" id="SM00116">
    <property type="entry name" value="CBS"/>
    <property type="match status" value="2"/>
</dbReference>
<dbReference type="PANTHER" id="PTHR43080">
    <property type="entry name" value="CBS DOMAIN-CONTAINING PROTEIN CBSX3, MITOCHONDRIAL"/>
    <property type="match status" value="1"/>
</dbReference>
<evidence type="ECO:0000313" key="4">
    <source>
        <dbReference type="EMBL" id="NGM18894.1"/>
    </source>
</evidence>
<feature type="domain" description="CBS" evidence="3">
    <location>
        <begin position="76"/>
        <end position="134"/>
    </location>
</feature>
<dbReference type="Gene3D" id="3.10.580.10">
    <property type="entry name" value="CBS-domain"/>
    <property type="match status" value="1"/>
</dbReference>
<feature type="domain" description="CBS" evidence="3">
    <location>
        <begin position="8"/>
        <end position="67"/>
    </location>
</feature>
<reference evidence="4 5" key="1">
    <citation type="submission" date="2020-02" db="EMBL/GenBank/DDBJ databases">
        <authorList>
            <person name="Kim H.M."/>
            <person name="Jeon C.O."/>
        </authorList>
    </citation>
    <scope>NUCLEOTIDE SEQUENCE [LARGE SCALE GENOMIC DNA]</scope>
    <source>
        <strain evidence="4 5">PeD5</strain>
    </source>
</reference>
<dbReference type="SUPFAM" id="SSF54631">
    <property type="entry name" value="CBS-domain pair"/>
    <property type="match status" value="1"/>
</dbReference>
<evidence type="ECO:0000256" key="2">
    <source>
        <dbReference type="PROSITE-ProRule" id="PRU00703"/>
    </source>
</evidence>
<organism evidence="4 5">
    <name type="scientific">Falsiroseomonas algicola</name>
    <dbReference type="NCBI Taxonomy" id="2716930"/>
    <lineage>
        <taxon>Bacteria</taxon>
        <taxon>Pseudomonadati</taxon>
        <taxon>Pseudomonadota</taxon>
        <taxon>Alphaproteobacteria</taxon>
        <taxon>Acetobacterales</taxon>
        <taxon>Roseomonadaceae</taxon>
        <taxon>Falsiroseomonas</taxon>
    </lineage>
</organism>
<comment type="caution">
    <text evidence="4">The sequence shown here is derived from an EMBL/GenBank/DDBJ whole genome shotgun (WGS) entry which is preliminary data.</text>
</comment>
<proteinExistence type="predicted"/>
<keyword evidence="5" id="KW-1185">Reference proteome</keyword>
<dbReference type="RefSeq" id="WP_164692757.1">
    <property type="nucleotide sequence ID" value="NZ_JAAIKB010000001.1"/>
</dbReference>
<dbReference type="PANTHER" id="PTHR43080:SF2">
    <property type="entry name" value="CBS DOMAIN-CONTAINING PROTEIN"/>
    <property type="match status" value="1"/>
</dbReference>
<evidence type="ECO:0000259" key="3">
    <source>
        <dbReference type="PROSITE" id="PS51371"/>
    </source>
</evidence>
<dbReference type="EMBL" id="JAAIKB010000001">
    <property type="protein sequence ID" value="NGM18894.1"/>
    <property type="molecule type" value="Genomic_DNA"/>
</dbReference>
<dbReference type="AlphaFoldDB" id="A0A6M1LFV3"/>
<dbReference type="Pfam" id="PF00571">
    <property type="entry name" value="CBS"/>
    <property type="match status" value="2"/>
</dbReference>
<dbReference type="Proteomes" id="UP000475385">
    <property type="component" value="Unassembled WGS sequence"/>
</dbReference>